<feature type="non-terminal residue" evidence="7">
    <location>
        <position position="81"/>
    </location>
</feature>
<dbReference type="InterPro" id="IPR015919">
    <property type="entry name" value="Cadherin-like_sf"/>
</dbReference>
<dbReference type="Gene3D" id="2.60.40.60">
    <property type="entry name" value="Cadherins"/>
    <property type="match status" value="2"/>
</dbReference>
<dbReference type="InterPro" id="IPR002126">
    <property type="entry name" value="Cadherin-like_dom"/>
</dbReference>
<dbReference type="Proteomes" id="UP001529510">
    <property type="component" value="Unassembled WGS sequence"/>
</dbReference>
<protein>
    <recommendedName>
        <fullName evidence="6">Cadherin domain-containing protein</fullName>
    </recommendedName>
</protein>
<comment type="subcellular location">
    <subcellularLocation>
        <location evidence="1">Membrane</location>
    </subcellularLocation>
</comment>
<evidence type="ECO:0000313" key="7">
    <source>
        <dbReference type="EMBL" id="KAL0188771.1"/>
    </source>
</evidence>
<dbReference type="EMBL" id="JAMKFB020000007">
    <property type="protein sequence ID" value="KAL0188771.1"/>
    <property type="molecule type" value="Genomic_DNA"/>
</dbReference>
<sequence>PLDFESKKSYNLTVVATNIRADSITGGPYMDQATVKIIIEDADEPPVFTKSTYLFDVHENAAINTVIGAVAARDQDASHSQ</sequence>
<keyword evidence="8" id="KW-1185">Reference proteome</keyword>
<proteinExistence type="predicted"/>
<evidence type="ECO:0000256" key="1">
    <source>
        <dbReference type="ARBA" id="ARBA00004370"/>
    </source>
</evidence>
<evidence type="ECO:0000313" key="8">
    <source>
        <dbReference type="Proteomes" id="UP001529510"/>
    </source>
</evidence>
<keyword evidence="3 5" id="KW-0106">Calcium</keyword>
<dbReference type="AlphaFoldDB" id="A0ABD0QRB7"/>
<dbReference type="CDD" id="cd11304">
    <property type="entry name" value="Cadherin_repeat"/>
    <property type="match status" value="1"/>
</dbReference>
<name>A0ABD0QRB7_CIRMR</name>
<keyword evidence="2" id="KW-0677">Repeat</keyword>
<evidence type="ECO:0000256" key="3">
    <source>
        <dbReference type="ARBA" id="ARBA00022837"/>
    </source>
</evidence>
<dbReference type="PANTHER" id="PTHR24027">
    <property type="entry name" value="CADHERIN-23"/>
    <property type="match status" value="1"/>
</dbReference>
<evidence type="ECO:0000256" key="2">
    <source>
        <dbReference type="ARBA" id="ARBA00022737"/>
    </source>
</evidence>
<gene>
    <name evidence="7" type="ORF">M9458_015870</name>
</gene>
<dbReference type="PROSITE" id="PS50268">
    <property type="entry name" value="CADHERIN_2"/>
    <property type="match status" value="1"/>
</dbReference>
<dbReference type="InterPro" id="IPR039808">
    <property type="entry name" value="Cadherin"/>
</dbReference>
<evidence type="ECO:0000259" key="6">
    <source>
        <dbReference type="PROSITE" id="PS50268"/>
    </source>
</evidence>
<dbReference type="GO" id="GO:0016020">
    <property type="term" value="C:membrane"/>
    <property type="evidence" value="ECO:0007669"/>
    <property type="project" value="UniProtKB-SubCell"/>
</dbReference>
<keyword evidence="4" id="KW-0472">Membrane</keyword>
<evidence type="ECO:0000256" key="5">
    <source>
        <dbReference type="PROSITE-ProRule" id="PRU00043"/>
    </source>
</evidence>
<comment type="caution">
    <text evidence="7">The sequence shown here is derived from an EMBL/GenBank/DDBJ whole genome shotgun (WGS) entry which is preliminary data.</text>
</comment>
<reference evidence="7 8" key="1">
    <citation type="submission" date="2024-05" db="EMBL/GenBank/DDBJ databases">
        <title>Genome sequencing and assembly of Indian major carp, Cirrhinus mrigala (Hamilton, 1822).</title>
        <authorList>
            <person name="Mohindra V."/>
            <person name="Chowdhury L.M."/>
            <person name="Lal K."/>
            <person name="Jena J.K."/>
        </authorList>
    </citation>
    <scope>NUCLEOTIDE SEQUENCE [LARGE SCALE GENOMIC DNA]</scope>
    <source>
        <strain evidence="7">CM1030</strain>
        <tissue evidence="7">Blood</tissue>
    </source>
</reference>
<dbReference type="PANTHER" id="PTHR24027:SF273">
    <property type="entry name" value="CADHERIN-8"/>
    <property type="match status" value="1"/>
</dbReference>
<evidence type="ECO:0000256" key="4">
    <source>
        <dbReference type="ARBA" id="ARBA00023136"/>
    </source>
</evidence>
<feature type="non-terminal residue" evidence="7">
    <location>
        <position position="1"/>
    </location>
</feature>
<organism evidence="7 8">
    <name type="scientific">Cirrhinus mrigala</name>
    <name type="common">Mrigala</name>
    <dbReference type="NCBI Taxonomy" id="683832"/>
    <lineage>
        <taxon>Eukaryota</taxon>
        <taxon>Metazoa</taxon>
        <taxon>Chordata</taxon>
        <taxon>Craniata</taxon>
        <taxon>Vertebrata</taxon>
        <taxon>Euteleostomi</taxon>
        <taxon>Actinopterygii</taxon>
        <taxon>Neopterygii</taxon>
        <taxon>Teleostei</taxon>
        <taxon>Ostariophysi</taxon>
        <taxon>Cypriniformes</taxon>
        <taxon>Cyprinidae</taxon>
        <taxon>Labeoninae</taxon>
        <taxon>Labeonini</taxon>
        <taxon>Cirrhinus</taxon>
    </lineage>
</organism>
<accession>A0ABD0QRB7</accession>
<dbReference type="GO" id="GO:0005509">
    <property type="term" value="F:calcium ion binding"/>
    <property type="evidence" value="ECO:0007669"/>
    <property type="project" value="UniProtKB-UniRule"/>
</dbReference>
<dbReference type="SUPFAM" id="SSF49313">
    <property type="entry name" value="Cadherin-like"/>
    <property type="match status" value="1"/>
</dbReference>
<feature type="domain" description="Cadherin" evidence="6">
    <location>
        <begin position="1"/>
        <end position="48"/>
    </location>
</feature>